<evidence type="ECO:0000259" key="6">
    <source>
        <dbReference type="Pfam" id="PF01425"/>
    </source>
</evidence>
<comment type="similarity">
    <text evidence="2">Belongs to the amidase family.</text>
</comment>
<dbReference type="SUPFAM" id="SSF75304">
    <property type="entry name" value="Amidase signature (AS) enzymes"/>
    <property type="match status" value="1"/>
</dbReference>
<organism evidence="7 8">
    <name type="scientific">Aspergillus puulaauensis</name>
    <dbReference type="NCBI Taxonomy" id="1220207"/>
    <lineage>
        <taxon>Eukaryota</taxon>
        <taxon>Fungi</taxon>
        <taxon>Dikarya</taxon>
        <taxon>Ascomycota</taxon>
        <taxon>Pezizomycotina</taxon>
        <taxon>Eurotiomycetes</taxon>
        <taxon>Eurotiomycetidae</taxon>
        <taxon>Eurotiales</taxon>
        <taxon>Aspergillaceae</taxon>
        <taxon>Aspergillus</taxon>
    </lineage>
</organism>
<gene>
    <name evidence="7" type="ORF">APUU_41681S</name>
</gene>
<accession>A0A7R7XPB1</accession>
<reference evidence="7" key="2">
    <citation type="submission" date="2021-02" db="EMBL/GenBank/DDBJ databases">
        <title>Aspergillus puulaauensis MK2 genome sequence.</title>
        <authorList>
            <person name="Futagami T."/>
            <person name="Mori K."/>
            <person name="Kadooka C."/>
            <person name="Tanaka T."/>
        </authorList>
    </citation>
    <scope>NUCLEOTIDE SEQUENCE</scope>
    <source>
        <strain evidence="7">MK2</strain>
    </source>
</reference>
<dbReference type="RefSeq" id="XP_041557431.1">
    <property type="nucleotide sequence ID" value="XM_041704891.1"/>
</dbReference>
<dbReference type="OrthoDB" id="6428749at2759"/>
<dbReference type="InterPro" id="IPR036928">
    <property type="entry name" value="AS_sf"/>
</dbReference>
<dbReference type="Pfam" id="PF01425">
    <property type="entry name" value="Amidase"/>
    <property type="match status" value="1"/>
</dbReference>
<name>A0A7R7XPB1_9EURO</name>
<evidence type="ECO:0000256" key="2">
    <source>
        <dbReference type="ARBA" id="ARBA00009199"/>
    </source>
</evidence>
<feature type="domain" description="Amidase" evidence="6">
    <location>
        <begin position="77"/>
        <end position="543"/>
    </location>
</feature>
<dbReference type="KEGG" id="apuu:APUU_41681S"/>
<evidence type="ECO:0000313" key="8">
    <source>
        <dbReference type="Proteomes" id="UP000654913"/>
    </source>
</evidence>
<dbReference type="InterPro" id="IPR023631">
    <property type="entry name" value="Amidase_dom"/>
</dbReference>
<evidence type="ECO:0000256" key="5">
    <source>
        <dbReference type="PIRSR" id="PIRSR001221-1"/>
    </source>
</evidence>
<proteinExistence type="inferred from homology"/>
<dbReference type="Gene3D" id="3.90.1300.10">
    <property type="entry name" value="Amidase signature (AS) domain"/>
    <property type="match status" value="1"/>
</dbReference>
<protein>
    <recommendedName>
        <fullName evidence="3">amidase</fullName>
        <ecNumber evidence="3">3.5.1.4</ecNumber>
    </recommendedName>
</protein>
<dbReference type="PROSITE" id="PS00571">
    <property type="entry name" value="AMIDASES"/>
    <property type="match status" value="1"/>
</dbReference>
<reference evidence="7" key="1">
    <citation type="submission" date="2021-01" db="EMBL/GenBank/DDBJ databases">
        <authorList>
            <consortium name="Aspergillus puulaauensis MK2 genome sequencing consortium"/>
            <person name="Kazuki M."/>
            <person name="Futagami T."/>
        </authorList>
    </citation>
    <scope>NUCLEOTIDE SEQUENCE</scope>
    <source>
        <strain evidence="7">MK2</strain>
    </source>
</reference>
<dbReference type="EMBL" id="AP024446">
    <property type="protein sequence ID" value="BCS25237.1"/>
    <property type="molecule type" value="Genomic_DNA"/>
</dbReference>
<dbReference type="AlphaFoldDB" id="A0A7R7XPB1"/>
<dbReference type="EC" id="3.5.1.4" evidence="3"/>
<comment type="catalytic activity">
    <reaction evidence="1">
        <text>a monocarboxylic acid amide + H2O = a monocarboxylate + NH4(+)</text>
        <dbReference type="Rhea" id="RHEA:12020"/>
        <dbReference type="ChEBI" id="CHEBI:15377"/>
        <dbReference type="ChEBI" id="CHEBI:28938"/>
        <dbReference type="ChEBI" id="CHEBI:35757"/>
        <dbReference type="ChEBI" id="CHEBI:83628"/>
        <dbReference type="EC" id="3.5.1.4"/>
    </reaction>
</comment>
<evidence type="ECO:0000313" key="7">
    <source>
        <dbReference type="EMBL" id="BCS25237.1"/>
    </source>
</evidence>
<dbReference type="InterPro" id="IPR020556">
    <property type="entry name" value="Amidase_CS"/>
</dbReference>
<evidence type="ECO:0000256" key="3">
    <source>
        <dbReference type="ARBA" id="ARBA00012922"/>
    </source>
</evidence>
<dbReference type="GeneID" id="64975242"/>
<keyword evidence="4" id="KW-0378">Hydrolase</keyword>
<dbReference type="PIRSF" id="PIRSF001221">
    <property type="entry name" value="Amidase_fungi"/>
    <property type="match status" value="1"/>
</dbReference>
<keyword evidence="8" id="KW-1185">Reference proteome</keyword>
<dbReference type="PANTHER" id="PTHR46072">
    <property type="entry name" value="AMIDASE-RELATED-RELATED"/>
    <property type="match status" value="1"/>
</dbReference>
<evidence type="ECO:0000256" key="4">
    <source>
        <dbReference type="ARBA" id="ARBA00022801"/>
    </source>
</evidence>
<feature type="active site" description="Charge relay system" evidence="5">
    <location>
        <position position="210"/>
    </location>
</feature>
<feature type="active site" description="Charge relay system" evidence="5">
    <location>
        <position position="133"/>
    </location>
</feature>
<dbReference type="GO" id="GO:0004040">
    <property type="term" value="F:amidase activity"/>
    <property type="evidence" value="ECO:0007669"/>
    <property type="project" value="UniProtKB-EC"/>
</dbReference>
<dbReference type="Proteomes" id="UP000654913">
    <property type="component" value="Chromosome 4"/>
</dbReference>
<dbReference type="PANTHER" id="PTHR46072:SF2">
    <property type="entry name" value="AMIDASE (EUROFUNG)"/>
    <property type="match status" value="1"/>
</dbReference>
<evidence type="ECO:0000256" key="1">
    <source>
        <dbReference type="ARBA" id="ARBA00001311"/>
    </source>
</evidence>
<sequence>MADRHSWQSTTQRKRDVLDALLPADFRLDSVPSAEEQRDVTQYIQQFLSANERDITENHSAAALVDKLASGALAATDVTRAFCHRATISHQLVNCLSEVLFSQALARAQELDEYLRVTGKTVGPLHGLPISLKDQFRVKDAETSVGYAAWLGKVETEDTESWVVKALKNMGAIVFAKTNVPTSLMCIETNNNIVGYTTNPHNRLLSSGGSSGGEAALLSLRGSILGLGSDVGASIRLPCSFTGISGLKPSHGRLPYLNVANSMEGQETVPSVIGPLGHSISDLRLITQSILSSQPWLHDPKVNHLPWRSAAEDEVRQSVASKSLTFGVLRTDGVVQPHPPVTRAINETVQALKAAGYEVIEWTPPPHAEAFQILWNTFASDGGVDIHNTLQQSGEPPVPQLSVSYGDTLGHLPFGTVNDLWANQRHRYDYQTRYLRYWNSTAGQTRSGRPVDAIIAPGTPTASHKPSEGMYFGYTGVYNVLDFSAAVIPVTKADRTLDAKVDDYNPSGDLDSAIWKQYEPDLYHGAPVGVQVVGRRLEEEKVLAIAEEVHKAVKSI</sequence>
<feature type="active site" description="Acyl-ester intermediate" evidence="5">
    <location>
        <position position="234"/>
    </location>
</feature>